<comment type="caution">
    <text evidence="3">The sequence shown here is derived from an EMBL/GenBank/DDBJ whole genome shotgun (WGS) entry which is preliminary data.</text>
</comment>
<accession>A0ABW2V519</accession>
<sequence>MPESPNFAKEWSVKGGYGAEKTVIREIAEAIGTIDPENNRLDDILTVVAESCLNAFEHGGRTDSEGDEEVKVSMKADDRSLKFRICDRGPVVPELPVPDIRDNWLAEHPRGWGLLFIRELSDRFEYGQCDGWFYVEATFYR</sequence>
<dbReference type="PANTHER" id="PTHR35526">
    <property type="entry name" value="ANTI-SIGMA-F FACTOR RSBW-RELATED"/>
    <property type="match status" value="1"/>
</dbReference>
<proteinExistence type="predicted"/>
<dbReference type="InterPro" id="IPR003594">
    <property type="entry name" value="HATPase_dom"/>
</dbReference>
<feature type="domain" description="Histidine kinase/HSP90-like ATPase" evidence="2">
    <location>
        <begin position="22"/>
        <end position="126"/>
    </location>
</feature>
<keyword evidence="1" id="KW-0418">Kinase</keyword>
<keyword evidence="3" id="KW-0547">Nucleotide-binding</keyword>
<organism evidence="3 4">
    <name type="scientific">Paenibacillus thermoaerophilus</name>
    <dbReference type="NCBI Taxonomy" id="1215385"/>
    <lineage>
        <taxon>Bacteria</taxon>
        <taxon>Bacillati</taxon>
        <taxon>Bacillota</taxon>
        <taxon>Bacilli</taxon>
        <taxon>Bacillales</taxon>
        <taxon>Paenibacillaceae</taxon>
        <taxon>Paenibacillus</taxon>
    </lineage>
</organism>
<protein>
    <submittedName>
        <fullName evidence="3">ATP-binding protein</fullName>
    </submittedName>
</protein>
<dbReference type="InterPro" id="IPR050267">
    <property type="entry name" value="Anti-sigma-factor_SerPK"/>
</dbReference>
<dbReference type="SUPFAM" id="SSF55874">
    <property type="entry name" value="ATPase domain of HSP90 chaperone/DNA topoisomerase II/histidine kinase"/>
    <property type="match status" value="1"/>
</dbReference>
<evidence type="ECO:0000313" key="3">
    <source>
        <dbReference type="EMBL" id="MFC7750130.1"/>
    </source>
</evidence>
<keyword evidence="1" id="KW-0808">Transferase</keyword>
<gene>
    <name evidence="3" type="ORF">ACFQWB_09340</name>
</gene>
<name>A0ABW2V519_9BACL</name>
<keyword evidence="3" id="KW-0067">ATP-binding</keyword>
<dbReference type="EMBL" id="JBHTGQ010000020">
    <property type="protein sequence ID" value="MFC7750130.1"/>
    <property type="molecule type" value="Genomic_DNA"/>
</dbReference>
<reference evidence="4" key="1">
    <citation type="journal article" date="2019" name="Int. J. Syst. Evol. Microbiol.">
        <title>The Global Catalogue of Microorganisms (GCM) 10K type strain sequencing project: providing services to taxonomists for standard genome sequencing and annotation.</title>
        <authorList>
            <consortium name="The Broad Institute Genomics Platform"/>
            <consortium name="The Broad Institute Genome Sequencing Center for Infectious Disease"/>
            <person name="Wu L."/>
            <person name="Ma J."/>
        </authorList>
    </citation>
    <scope>NUCLEOTIDE SEQUENCE [LARGE SCALE GENOMIC DNA]</scope>
    <source>
        <strain evidence="4">JCM 18657</strain>
    </source>
</reference>
<dbReference type="Pfam" id="PF13581">
    <property type="entry name" value="HATPase_c_2"/>
    <property type="match status" value="1"/>
</dbReference>
<dbReference type="GO" id="GO:0005524">
    <property type="term" value="F:ATP binding"/>
    <property type="evidence" value="ECO:0007669"/>
    <property type="project" value="UniProtKB-KW"/>
</dbReference>
<evidence type="ECO:0000256" key="1">
    <source>
        <dbReference type="ARBA" id="ARBA00022527"/>
    </source>
</evidence>
<keyword evidence="1" id="KW-0723">Serine/threonine-protein kinase</keyword>
<keyword evidence="4" id="KW-1185">Reference proteome</keyword>
<dbReference type="RefSeq" id="WP_138789670.1">
    <property type="nucleotide sequence ID" value="NZ_JBHTGQ010000020.1"/>
</dbReference>
<dbReference type="Proteomes" id="UP001596528">
    <property type="component" value="Unassembled WGS sequence"/>
</dbReference>
<dbReference type="PANTHER" id="PTHR35526:SF3">
    <property type="entry name" value="ANTI-SIGMA-F FACTOR RSBW"/>
    <property type="match status" value="1"/>
</dbReference>
<dbReference type="CDD" id="cd16936">
    <property type="entry name" value="HATPase_RsbW-like"/>
    <property type="match status" value="1"/>
</dbReference>
<evidence type="ECO:0000259" key="2">
    <source>
        <dbReference type="Pfam" id="PF13581"/>
    </source>
</evidence>
<dbReference type="Gene3D" id="3.30.565.10">
    <property type="entry name" value="Histidine kinase-like ATPase, C-terminal domain"/>
    <property type="match status" value="1"/>
</dbReference>
<dbReference type="InterPro" id="IPR036890">
    <property type="entry name" value="HATPase_C_sf"/>
</dbReference>
<evidence type="ECO:0000313" key="4">
    <source>
        <dbReference type="Proteomes" id="UP001596528"/>
    </source>
</evidence>